<organism evidence="1 2">
    <name type="scientific">Photobacterium aquae</name>
    <dbReference type="NCBI Taxonomy" id="1195763"/>
    <lineage>
        <taxon>Bacteria</taxon>
        <taxon>Pseudomonadati</taxon>
        <taxon>Pseudomonadota</taxon>
        <taxon>Gammaproteobacteria</taxon>
        <taxon>Vibrionales</taxon>
        <taxon>Vibrionaceae</taxon>
        <taxon>Photobacterium</taxon>
    </lineage>
</organism>
<sequence length="96" mass="10778">MNEFIDISIAKEKVQAILDLCLGSLCEDAVSEIVHYIEHNEPEIAFEGLFIELIQLGVLPKNVDKTSCIELGEYLNLDSESVLGDEFWSKFIAFLA</sequence>
<reference evidence="1 2" key="1">
    <citation type="submission" date="2015-05" db="EMBL/GenBank/DDBJ databases">
        <title>Photobacterium galathea sp. nov.</title>
        <authorList>
            <person name="Machado H."/>
            <person name="Gram L."/>
        </authorList>
    </citation>
    <scope>NUCLEOTIDE SEQUENCE [LARGE SCALE GENOMIC DNA]</scope>
    <source>
        <strain evidence="1 2">CGMCC 1.12159</strain>
    </source>
</reference>
<name>A0A0J1JQV1_9GAMM</name>
<evidence type="ECO:0000313" key="1">
    <source>
        <dbReference type="EMBL" id="KLV04647.1"/>
    </source>
</evidence>
<dbReference type="EMBL" id="LDOT01000021">
    <property type="protein sequence ID" value="KLV04647.1"/>
    <property type="molecule type" value="Genomic_DNA"/>
</dbReference>
<dbReference type="Proteomes" id="UP000036097">
    <property type="component" value="Unassembled WGS sequence"/>
</dbReference>
<dbReference type="OrthoDB" id="2990178at2"/>
<comment type="caution">
    <text evidence="1">The sequence shown here is derived from an EMBL/GenBank/DDBJ whole genome shotgun (WGS) entry which is preliminary data.</text>
</comment>
<protein>
    <recommendedName>
        <fullName evidence="3">MafI family immunity protein</fullName>
    </recommendedName>
</protein>
<dbReference type="AlphaFoldDB" id="A0A0J1JQV1"/>
<gene>
    <name evidence="1" type="ORF">ABT56_14410</name>
</gene>
<evidence type="ECO:0008006" key="3">
    <source>
        <dbReference type="Google" id="ProtNLM"/>
    </source>
</evidence>
<dbReference type="RefSeq" id="WP_047879583.1">
    <property type="nucleotide sequence ID" value="NZ_LDOT01000021.1"/>
</dbReference>
<dbReference type="PATRIC" id="fig|1195763.3.peg.3055"/>
<evidence type="ECO:0000313" key="2">
    <source>
        <dbReference type="Proteomes" id="UP000036097"/>
    </source>
</evidence>
<accession>A0A0J1JQV1</accession>
<proteinExistence type="predicted"/>
<keyword evidence="2" id="KW-1185">Reference proteome</keyword>